<dbReference type="Proteomes" id="UP000076502">
    <property type="component" value="Unassembled WGS sequence"/>
</dbReference>
<dbReference type="EMBL" id="KQ434796">
    <property type="protein sequence ID" value="KZC05775.1"/>
    <property type="molecule type" value="Genomic_DNA"/>
</dbReference>
<name>A0A154P1G9_DUFNO</name>
<protein>
    <submittedName>
        <fullName evidence="1">Uncharacterized protein</fullName>
    </submittedName>
</protein>
<proteinExistence type="predicted"/>
<gene>
    <name evidence="1" type="ORF">WN55_04715</name>
</gene>
<evidence type="ECO:0000313" key="2">
    <source>
        <dbReference type="Proteomes" id="UP000076502"/>
    </source>
</evidence>
<organism evidence="1 2">
    <name type="scientific">Dufourea novaeangliae</name>
    <name type="common">Sweat bee</name>
    <dbReference type="NCBI Taxonomy" id="178035"/>
    <lineage>
        <taxon>Eukaryota</taxon>
        <taxon>Metazoa</taxon>
        <taxon>Ecdysozoa</taxon>
        <taxon>Arthropoda</taxon>
        <taxon>Hexapoda</taxon>
        <taxon>Insecta</taxon>
        <taxon>Pterygota</taxon>
        <taxon>Neoptera</taxon>
        <taxon>Endopterygota</taxon>
        <taxon>Hymenoptera</taxon>
        <taxon>Apocrita</taxon>
        <taxon>Aculeata</taxon>
        <taxon>Apoidea</taxon>
        <taxon>Anthophila</taxon>
        <taxon>Halictidae</taxon>
        <taxon>Rophitinae</taxon>
        <taxon>Dufourea</taxon>
    </lineage>
</organism>
<evidence type="ECO:0000313" key="1">
    <source>
        <dbReference type="EMBL" id="KZC05775.1"/>
    </source>
</evidence>
<reference evidence="1 2" key="1">
    <citation type="submission" date="2015-07" db="EMBL/GenBank/DDBJ databases">
        <title>The genome of Dufourea novaeangliae.</title>
        <authorList>
            <person name="Pan H."/>
            <person name="Kapheim K."/>
        </authorList>
    </citation>
    <scope>NUCLEOTIDE SEQUENCE [LARGE SCALE GENOMIC DNA]</scope>
    <source>
        <strain evidence="1">0120121106</strain>
        <tissue evidence="1">Whole body</tissue>
    </source>
</reference>
<accession>A0A154P1G9</accession>
<keyword evidence="2" id="KW-1185">Reference proteome</keyword>
<sequence>MYLRSHVKADKGRHEHTREAVEADCGARGRGQLGTAGRIKGRTKAIIPLDCWDLEVDTRLDRLGSPGRDSEQACLRRGMSEGERAVITPRIGWRKLTDPGD</sequence>
<dbReference type="AlphaFoldDB" id="A0A154P1G9"/>